<dbReference type="EMBL" id="KV419421">
    <property type="protein sequence ID" value="KZS90462.1"/>
    <property type="molecule type" value="Genomic_DNA"/>
</dbReference>
<gene>
    <name evidence="7" type="ORF">SISNIDRAFT_488342</name>
</gene>
<dbReference type="PANTHER" id="PTHR21664:SF1">
    <property type="entry name" value="NUDC DOMAIN-CONTAINING PROTEIN 1"/>
    <property type="match status" value="1"/>
</dbReference>
<dbReference type="GO" id="GO:0005634">
    <property type="term" value="C:nucleus"/>
    <property type="evidence" value="ECO:0007669"/>
    <property type="project" value="UniProtKB-SubCell"/>
</dbReference>
<dbReference type="PANTHER" id="PTHR21664">
    <property type="entry name" value="CHRONIC MYELOGENOUS LEUKEMIA TUMOR ANTIGEN 66"/>
    <property type="match status" value="1"/>
</dbReference>
<accession>A0A164RDI3</accession>
<protein>
    <recommendedName>
        <fullName evidence="3">NudC domain-containing protein 1</fullName>
    </recommendedName>
</protein>
<dbReference type="Gene3D" id="2.60.40.790">
    <property type="match status" value="1"/>
</dbReference>
<name>A0A164RDI3_9AGAM</name>
<evidence type="ECO:0000256" key="3">
    <source>
        <dbReference type="ARBA" id="ARBA00018915"/>
    </source>
</evidence>
<reference evidence="7 8" key="1">
    <citation type="journal article" date="2016" name="Mol. Biol. Evol.">
        <title>Comparative Genomics of Early-Diverging Mushroom-Forming Fungi Provides Insights into the Origins of Lignocellulose Decay Capabilities.</title>
        <authorList>
            <person name="Nagy L.G."/>
            <person name="Riley R."/>
            <person name="Tritt A."/>
            <person name="Adam C."/>
            <person name="Daum C."/>
            <person name="Floudas D."/>
            <person name="Sun H."/>
            <person name="Yadav J.S."/>
            <person name="Pangilinan J."/>
            <person name="Larsson K.H."/>
            <person name="Matsuura K."/>
            <person name="Barry K."/>
            <person name="Labutti K."/>
            <person name="Kuo R."/>
            <person name="Ohm R.A."/>
            <person name="Bhattacharya S.S."/>
            <person name="Shirouzu T."/>
            <person name="Yoshinaga Y."/>
            <person name="Martin F.M."/>
            <person name="Grigoriev I.V."/>
            <person name="Hibbett D.S."/>
        </authorList>
    </citation>
    <scope>NUCLEOTIDE SEQUENCE [LARGE SCALE GENOMIC DNA]</scope>
    <source>
        <strain evidence="7 8">HHB9708</strain>
    </source>
</reference>
<dbReference type="GO" id="GO:0005737">
    <property type="term" value="C:cytoplasm"/>
    <property type="evidence" value="ECO:0007669"/>
    <property type="project" value="UniProtKB-SubCell"/>
</dbReference>
<dbReference type="SUPFAM" id="SSF49764">
    <property type="entry name" value="HSP20-like chaperones"/>
    <property type="match status" value="1"/>
</dbReference>
<evidence type="ECO:0000256" key="5">
    <source>
        <dbReference type="ARBA" id="ARBA00023242"/>
    </source>
</evidence>
<dbReference type="InterPro" id="IPR037895">
    <property type="entry name" value="NUDCD1"/>
</dbReference>
<dbReference type="Pfam" id="PF04969">
    <property type="entry name" value="CS"/>
    <property type="match status" value="1"/>
</dbReference>
<dbReference type="PROSITE" id="PS51203">
    <property type="entry name" value="CS"/>
    <property type="match status" value="1"/>
</dbReference>
<dbReference type="Proteomes" id="UP000076722">
    <property type="component" value="Unassembled WGS sequence"/>
</dbReference>
<evidence type="ECO:0000256" key="4">
    <source>
        <dbReference type="ARBA" id="ARBA00022490"/>
    </source>
</evidence>
<evidence type="ECO:0000313" key="8">
    <source>
        <dbReference type="Proteomes" id="UP000076722"/>
    </source>
</evidence>
<comment type="subcellular location">
    <subcellularLocation>
        <location evidence="2">Cytoplasm</location>
    </subcellularLocation>
    <subcellularLocation>
        <location evidence="1">Nucleus</location>
    </subcellularLocation>
</comment>
<proteinExistence type="predicted"/>
<feature type="domain" description="CS" evidence="6">
    <location>
        <begin position="281"/>
        <end position="385"/>
    </location>
</feature>
<dbReference type="CDD" id="cd06467">
    <property type="entry name" value="p23_NUDC_like"/>
    <property type="match status" value="1"/>
</dbReference>
<sequence>MFSPSRALLNPKFEGYKLSPLPHQSHVFRYPLERHITQATASSSLQTRSLSFEEVQSRIRHNHLALGQGNRGLYIDEDLGVNLITLDGNEPVVKRTCELPVAIQTDDISQQREYPFAVSLNLRDWIVADGTGRAYYITEQDEADALIAGSYHFVLDENAPLRPSRILSTTVLPDGVVRVLVVSRVPSPRSAKVNPSFEIHALDIPSPAQEDAEIHSIRPQWSFSSSDLPLAVQYFPEQEAFLVLSSAPFLPSGSAIPDISREPGPDEIAPIPRPDENLDKIDVPPYSWTQTSDSVTIAIPLPNTVTKVDIKIAFSPKSLSVIIKNLPSQSDVRYPVPNYTLRELWASIDSSASLWTWEQGGTASLGLLTLYLEKSHEGTRWPQVFMTESPEVPETIDPSELANIRDQLEKFTVQGPISEGMDIGHGLSSLADGEMDEEVDSNVGRKMVTTWIKVDGSLLESKTSPHFDLLSTPIPTALPLSSSNPYSVVIKNTVDGVVFTHSFDNAGAPKWTHHSTFPAVAFVLATKRDTRFTYHVPEKAVFAFESGSSVGGNNVYIYRATDKPKEAWAKQAILPVTDGNSGSLLGIGAFPSNNGKTVVLCLCEREIIILVDVL</sequence>
<evidence type="ECO:0000313" key="7">
    <source>
        <dbReference type="EMBL" id="KZS90462.1"/>
    </source>
</evidence>
<keyword evidence="5" id="KW-0539">Nucleus</keyword>
<evidence type="ECO:0000256" key="1">
    <source>
        <dbReference type="ARBA" id="ARBA00004123"/>
    </source>
</evidence>
<organism evidence="7 8">
    <name type="scientific">Sistotremastrum niveocremeum HHB9708</name>
    <dbReference type="NCBI Taxonomy" id="1314777"/>
    <lineage>
        <taxon>Eukaryota</taxon>
        <taxon>Fungi</taxon>
        <taxon>Dikarya</taxon>
        <taxon>Basidiomycota</taxon>
        <taxon>Agaricomycotina</taxon>
        <taxon>Agaricomycetes</taxon>
        <taxon>Sistotremastrales</taxon>
        <taxon>Sistotremastraceae</taxon>
        <taxon>Sertulicium</taxon>
        <taxon>Sertulicium niveocremeum</taxon>
    </lineage>
</organism>
<evidence type="ECO:0000259" key="6">
    <source>
        <dbReference type="PROSITE" id="PS51203"/>
    </source>
</evidence>
<dbReference type="InterPro" id="IPR008978">
    <property type="entry name" value="HSP20-like_chaperone"/>
</dbReference>
<evidence type="ECO:0000256" key="2">
    <source>
        <dbReference type="ARBA" id="ARBA00004496"/>
    </source>
</evidence>
<dbReference type="AlphaFoldDB" id="A0A164RDI3"/>
<keyword evidence="4" id="KW-0963">Cytoplasm</keyword>
<dbReference type="InterPro" id="IPR007052">
    <property type="entry name" value="CS_dom"/>
</dbReference>
<dbReference type="STRING" id="1314777.A0A164RDI3"/>
<keyword evidence="8" id="KW-1185">Reference proteome</keyword>
<dbReference type="OrthoDB" id="428655at2759"/>